<dbReference type="EMBL" id="WSRP01000011">
    <property type="protein sequence ID" value="MVX56536.1"/>
    <property type="molecule type" value="Genomic_DNA"/>
</dbReference>
<feature type="transmembrane region" description="Helical" evidence="9">
    <location>
        <begin position="36"/>
        <end position="53"/>
    </location>
</feature>
<keyword evidence="13" id="KW-1185">Reference proteome</keyword>
<dbReference type="Pfam" id="PF13188">
    <property type="entry name" value="PAS_8"/>
    <property type="match status" value="1"/>
</dbReference>
<keyword evidence="8 9" id="KW-0472">Membrane</keyword>
<evidence type="ECO:0000256" key="8">
    <source>
        <dbReference type="ARBA" id="ARBA00023136"/>
    </source>
</evidence>
<evidence type="ECO:0000259" key="10">
    <source>
        <dbReference type="PROSITE" id="PS50109"/>
    </source>
</evidence>
<dbReference type="InterPro" id="IPR003661">
    <property type="entry name" value="HisK_dim/P_dom"/>
</dbReference>
<feature type="transmembrane region" description="Helical" evidence="9">
    <location>
        <begin position="285"/>
        <end position="306"/>
    </location>
</feature>
<dbReference type="Proteomes" id="UP000472580">
    <property type="component" value="Unassembled WGS sequence"/>
</dbReference>
<comment type="caution">
    <text evidence="12">The sequence shown here is derived from an EMBL/GenBank/DDBJ whole genome shotgun (WGS) entry which is preliminary data.</text>
</comment>
<dbReference type="PANTHER" id="PTHR45453:SF1">
    <property type="entry name" value="PHOSPHATE REGULON SENSOR PROTEIN PHOR"/>
    <property type="match status" value="1"/>
</dbReference>
<gene>
    <name evidence="12" type="ORF">E5987_04845</name>
</gene>
<sequence>MTDKPKNFSVPLPTEVDVKVEENVIQKDFSGYLTRALAWTALTPLFMLGFMHFSQLMNATEINDWRQIEITRQLSNRISEEIYSLANFLKTSGNIIRAEDIPVRSTEALFGESAKYQKLFDISVLNSEESHEIESPSSADAAPIGKKKSFIRVDDRGNFCIREPVTEKSGKKLLLQGCISQKKFSEIIAETIRSEPFTVQLFTNNNRSIFQESLNTKKQYAPFVPTEAFMSVVRSHLLSPHPLWRTDQVRNNSQVLSASSVKATGWLLVVGQPVAVRDEQLSSSLLTSGAFLILGLIGTFVVGSFLGTRLTRSVECVIEQLEEFKKNNRVVTPSAERFKYAPLELQTVSKQFKSLAQAVVSSQEKLKLSNETLTEQVNLRTASLNKRNEELKSLQLLLAPLEEPPKIVIGKTIERFKEILSLEVLYFTDAEKIPNAENYIAVKSSANEVLGYLCFATVPGQEQASVFSSILRLARSISIVLDNENMFRSIKVDHSRFTALMESMSEGVILIGQSGSFLFFNKKAENLLGITEQTPLNSVEAYLSEGFRTLFSANADEAHLIPHEPGVTRRLVSKTDSDFFLEISTFIVPHFQGYGQRMGLIIRDISKEMSIERMKGNLVSIVAHELKTPITTMRLQAETLDRMISNGRPEDAKELIGDMLSESTRLQNLISDWLDVSRIEAGALVIRPKVQSLGVLLRMAEKVVKQHYPDLKIETNIDKDAQCILVDKDRILQVFINILDNAARYRSSDSPICLVSSSLKGKEIEVSFSDNGVGVPPTHLSKIFDTFYQVDMSNRRKVGGTGLGLAICRGIMAAHGGRIWAECHSGKGITIKLRFHL</sequence>
<dbReference type="CDD" id="cd00082">
    <property type="entry name" value="HisKA"/>
    <property type="match status" value="1"/>
</dbReference>
<dbReference type="Gene3D" id="3.30.450.20">
    <property type="entry name" value="PAS domain"/>
    <property type="match status" value="1"/>
</dbReference>
<evidence type="ECO:0000256" key="5">
    <source>
        <dbReference type="ARBA" id="ARBA00022679"/>
    </source>
</evidence>
<dbReference type="Gene3D" id="1.10.287.130">
    <property type="match status" value="1"/>
</dbReference>
<organism evidence="12 13">
    <name type="scientific">Parasutterella muris</name>
    <dbReference type="NCBI Taxonomy" id="2565572"/>
    <lineage>
        <taxon>Bacteria</taxon>
        <taxon>Pseudomonadati</taxon>
        <taxon>Pseudomonadota</taxon>
        <taxon>Betaproteobacteria</taxon>
        <taxon>Burkholderiales</taxon>
        <taxon>Sutterellaceae</taxon>
        <taxon>Parasutterella</taxon>
    </lineage>
</organism>
<comment type="subcellular location">
    <subcellularLocation>
        <location evidence="2">Cell inner membrane</location>
        <topology evidence="2">Multi-pass membrane protein</topology>
    </subcellularLocation>
</comment>
<keyword evidence="5" id="KW-0808">Transferase</keyword>
<dbReference type="NCBIfam" id="TIGR00229">
    <property type="entry name" value="sensory_box"/>
    <property type="match status" value="1"/>
</dbReference>
<dbReference type="GO" id="GO:0004721">
    <property type="term" value="F:phosphoprotein phosphatase activity"/>
    <property type="evidence" value="ECO:0007669"/>
    <property type="project" value="TreeGrafter"/>
</dbReference>
<dbReference type="GO" id="GO:0016036">
    <property type="term" value="P:cellular response to phosphate starvation"/>
    <property type="evidence" value="ECO:0007669"/>
    <property type="project" value="TreeGrafter"/>
</dbReference>
<dbReference type="InterPro" id="IPR003594">
    <property type="entry name" value="HATPase_dom"/>
</dbReference>
<evidence type="ECO:0000256" key="6">
    <source>
        <dbReference type="ARBA" id="ARBA00022777"/>
    </source>
</evidence>
<protein>
    <recommendedName>
        <fullName evidence="3">histidine kinase</fullName>
        <ecNumber evidence="3">2.7.13.3</ecNumber>
    </recommendedName>
</protein>
<evidence type="ECO:0000313" key="12">
    <source>
        <dbReference type="EMBL" id="MVX56536.1"/>
    </source>
</evidence>
<evidence type="ECO:0000256" key="2">
    <source>
        <dbReference type="ARBA" id="ARBA00004429"/>
    </source>
</evidence>
<evidence type="ECO:0000256" key="1">
    <source>
        <dbReference type="ARBA" id="ARBA00000085"/>
    </source>
</evidence>
<feature type="domain" description="Histidine kinase" evidence="10">
    <location>
        <begin position="621"/>
        <end position="837"/>
    </location>
</feature>
<evidence type="ECO:0000256" key="9">
    <source>
        <dbReference type="SAM" id="Phobius"/>
    </source>
</evidence>
<dbReference type="SMART" id="SM00091">
    <property type="entry name" value="PAS"/>
    <property type="match status" value="1"/>
</dbReference>
<name>A0A6L6YG06_9BURK</name>
<dbReference type="AlphaFoldDB" id="A0A6L6YG06"/>
<dbReference type="SUPFAM" id="SSF55785">
    <property type="entry name" value="PYP-like sensor domain (PAS domain)"/>
    <property type="match status" value="1"/>
</dbReference>
<dbReference type="SUPFAM" id="SSF47384">
    <property type="entry name" value="Homodimeric domain of signal transducing histidine kinase"/>
    <property type="match status" value="1"/>
</dbReference>
<evidence type="ECO:0000256" key="7">
    <source>
        <dbReference type="ARBA" id="ARBA00023012"/>
    </source>
</evidence>
<accession>A0A6L6YG06</accession>
<dbReference type="CDD" id="cd00075">
    <property type="entry name" value="HATPase"/>
    <property type="match status" value="1"/>
</dbReference>
<dbReference type="RefSeq" id="WP_160334969.1">
    <property type="nucleotide sequence ID" value="NZ_CALPCR010000020.1"/>
</dbReference>
<dbReference type="FunFam" id="3.30.565.10:FF:000006">
    <property type="entry name" value="Sensor histidine kinase WalK"/>
    <property type="match status" value="1"/>
</dbReference>
<keyword evidence="6" id="KW-0418">Kinase</keyword>
<dbReference type="Pfam" id="PF00512">
    <property type="entry name" value="HisKA"/>
    <property type="match status" value="1"/>
</dbReference>
<evidence type="ECO:0000256" key="3">
    <source>
        <dbReference type="ARBA" id="ARBA00012438"/>
    </source>
</evidence>
<dbReference type="PROSITE" id="PS50109">
    <property type="entry name" value="HIS_KIN"/>
    <property type="match status" value="1"/>
</dbReference>
<keyword evidence="9" id="KW-1133">Transmembrane helix</keyword>
<dbReference type="InterPro" id="IPR050351">
    <property type="entry name" value="BphY/WalK/GraS-like"/>
</dbReference>
<evidence type="ECO:0000259" key="11">
    <source>
        <dbReference type="PROSITE" id="PS50112"/>
    </source>
</evidence>
<dbReference type="OrthoDB" id="9808408at2"/>
<dbReference type="SUPFAM" id="SSF55874">
    <property type="entry name" value="ATPase domain of HSP90 chaperone/DNA topoisomerase II/histidine kinase"/>
    <property type="match status" value="1"/>
</dbReference>
<dbReference type="InterPro" id="IPR005467">
    <property type="entry name" value="His_kinase_dom"/>
</dbReference>
<dbReference type="PROSITE" id="PS50112">
    <property type="entry name" value="PAS"/>
    <property type="match status" value="1"/>
</dbReference>
<evidence type="ECO:0000313" key="13">
    <source>
        <dbReference type="Proteomes" id="UP000472580"/>
    </source>
</evidence>
<feature type="domain" description="PAS" evidence="11">
    <location>
        <begin position="493"/>
        <end position="533"/>
    </location>
</feature>
<dbReference type="InterPro" id="IPR035965">
    <property type="entry name" value="PAS-like_dom_sf"/>
</dbReference>
<comment type="catalytic activity">
    <reaction evidence="1">
        <text>ATP + protein L-histidine = ADP + protein N-phospho-L-histidine.</text>
        <dbReference type="EC" id="2.7.13.3"/>
    </reaction>
</comment>
<evidence type="ECO:0000256" key="4">
    <source>
        <dbReference type="ARBA" id="ARBA00022553"/>
    </source>
</evidence>
<dbReference type="InterPro" id="IPR004358">
    <property type="entry name" value="Sig_transdc_His_kin-like_C"/>
</dbReference>
<dbReference type="GO" id="GO:0005886">
    <property type="term" value="C:plasma membrane"/>
    <property type="evidence" value="ECO:0007669"/>
    <property type="project" value="UniProtKB-SubCell"/>
</dbReference>
<dbReference type="InterPro" id="IPR036890">
    <property type="entry name" value="HATPase_C_sf"/>
</dbReference>
<dbReference type="CDD" id="cd00130">
    <property type="entry name" value="PAS"/>
    <property type="match status" value="1"/>
</dbReference>
<dbReference type="PANTHER" id="PTHR45453">
    <property type="entry name" value="PHOSPHATE REGULON SENSOR PROTEIN PHOR"/>
    <property type="match status" value="1"/>
</dbReference>
<dbReference type="InterPro" id="IPR000014">
    <property type="entry name" value="PAS"/>
</dbReference>
<dbReference type="PRINTS" id="PR00344">
    <property type="entry name" value="BCTRLSENSOR"/>
</dbReference>
<dbReference type="InterPro" id="IPR036097">
    <property type="entry name" value="HisK_dim/P_sf"/>
</dbReference>
<keyword evidence="7" id="KW-0902">Two-component regulatory system</keyword>
<dbReference type="Pfam" id="PF02518">
    <property type="entry name" value="HATPase_c"/>
    <property type="match status" value="1"/>
</dbReference>
<reference evidence="12 13" key="1">
    <citation type="submission" date="2019-12" db="EMBL/GenBank/DDBJ databases">
        <title>Microbes associate with the intestines of laboratory mice.</title>
        <authorList>
            <person name="Navarre W."/>
            <person name="Wong E."/>
        </authorList>
    </citation>
    <scope>NUCLEOTIDE SEQUENCE [LARGE SCALE GENOMIC DNA]</scope>
    <source>
        <strain evidence="12 13">NM82_D38</strain>
    </source>
</reference>
<dbReference type="GO" id="GO:0000155">
    <property type="term" value="F:phosphorelay sensor kinase activity"/>
    <property type="evidence" value="ECO:0007669"/>
    <property type="project" value="InterPro"/>
</dbReference>
<dbReference type="SMART" id="SM00388">
    <property type="entry name" value="HisKA"/>
    <property type="match status" value="1"/>
</dbReference>
<keyword evidence="9" id="KW-0812">Transmembrane</keyword>
<dbReference type="SMART" id="SM00387">
    <property type="entry name" value="HATPase_c"/>
    <property type="match status" value="1"/>
</dbReference>
<dbReference type="EC" id="2.7.13.3" evidence="3"/>
<dbReference type="Gene3D" id="3.30.565.10">
    <property type="entry name" value="Histidine kinase-like ATPase, C-terminal domain"/>
    <property type="match status" value="1"/>
</dbReference>
<keyword evidence="4" id="KW-0597">Phosphoprotein</keyword>
<proteinExistence type="predicted"/>